<organism evidence="2 3">
    <name type="scientific">Olpidium bornovanus</name>
    <dbReference type="NCBI Taxonomy" id="278681"/>
    <lineage>
        <taxon>Eukaryota</taxon>
        <taxon>Fungi</taxon>
        <taxon>Fungi incertae sedis</taxon>
        <taxon>Olpidiomycota</taxon>
        <taxon>Olpidiomycotina</taxon>
        <taxon>Olpidiomycetes</taxon>
        <taxon>Olpidiales</taxon>
        <taxon>Olpidiaceae</taxon>
        <taxon>Olpidium</taxon>
    </lineage>
</organism>
<dbReference type="EMBL" id="JAEFCI010001832">
    <property type="protein sequence ID" value="KAG5462650.1"/>
    <property type="molecule type" value="Genomic_DNA"/>
</dbReference>
<dbReference type="AlphaFoldDB" id="A0A8H8DLF4"/>
<feature type="non-terminal residue" evidence="2">
    <location>
        <position position="1"/>
    </location>
</feature>
<proteinExistence type="predicted"/>
<comment type="caution">
    <text evidence="2">The sequence shown here is derived from an EMBL/GenBank/DDBJ whole genome shotgun (WGS) entry which is preliminary data.</text>
</comment>
<gene>
    <name evidence="2" type="ORF">BJ554DRAFT_4230</name>
</gene>
<evidence type="ECO:0000313" key="2">
    <source>
        <dbReference type="EMBL" id="KAG5462650.1"/>
    </source>
</evidence>
<protein>
    <submittedName>
        <fullName evidence="2">Uncharacterized protein</fullName>
    </submittedName>
</protein>
<evidence type="ECO:0000256" key="1">
    <source>
        <dbReference type="SAM" id="MobiDB-lite"/>
    </source>
</evidence>
<feature type="region of interest" description="Disordered" evidence="1">
    <location>
        <begin position="27"/>
        <end position="75"/>
    </location>
</feature>
<reference evidence="2 3" key="1">
    <citation type="journal article" name="Sci. Rep.">
        <title>Genome-scale phylogenetic analyses confirm Olpidium as the closest living zoosporic fungus to the non-flagellated, terrestrial fungi.</title>
        <authorList>
            <person name="Chang Y."/>
            <person name="Rochon D."/>
            <person name="Sekimoto S."/>
            <person name="Wang Y."/>
            <person name="Chovatia M."/>
            <person name="Sandor L."/>
            <person name="Salamov A."/>
            <person name="Grigoriev I.V."/>
            <person name="Stajich J.E."/>
            <person name="Spatafora J.W."/>
        </authorList>
    </citation>
    <scope>NUCLEOTIDE SEQUENCE [LARGE SCALE GENOMIC DNA]</scope>
    <source>
        <strain evidence="2">S191</strain>
    </source>
</reference>
<sequence>ATTDCRRSPWTRTKRRCSASLRSVRCASTKRSKRSSKASAVPRQVSCTSSYSLGEESPRRKSTTAQQGPPPSRLPCHPYREGLVLSITLYQLSYLPYSPGVWLALLSHSNTCLGSASKLDSKRVALFSKKGLALACLSF</sequence>
<evidence type="ECO:0000313" key="3">
    <source>
        <dbReference type="Proteomes" id="UP000673691"/>
    </source>
</evidence>
<dbReference type="Proteomes" id="UP000673691">
    <property type="component" value="Unassembled WGS sequence"/>
</dbReference>
<accession>A0A8H8DLF4</accession>
<keyword evidence="3" id="KW-1185">Reference proteome</keyword>
<name>A0A8H8DLF4_9FUNG</name>